<keyword evidence="9" id="KW-1185">Reference proteome</keyword>
<dbReference type="FunFam" id="2.40.50.140:FF:000103">
    <property type="entry name" value="protein RRP5 homolog"/>
    <property type="match status" value="1"/>
</dbReference>
<dbReference type="CDD" id="cd04465">
    <property type="entry name" value="S1_RPS1_repeat_ec2_hs2"/>
    <property type="match status" value="1"/>
</dbReference>
<dbReference type="PANTHER" id="PTHR30426:SF0">
    <property type="entry name" value="4-HYDROXY-3-METHYLBUT-2-ENYL DIPHOSPHATE REDUCTASE"/>
    <property type="match status" value="1"/>
</dbReference>
<evidence type="ECO:0000256" key="3">
    <source>
        <dbReference type="ARBA" id="ARBA00023004"/>
    </source>
</evidence>
<dbReference type="UniPathway" id="UPA00059">
    <property type="reaction ID" value="UER00105"/>
</dbReference>
<evidence type="ECO:0000256" key="6">
    <source>
        <dbReference type="HAMAP-Rule" id="MF_00191"/>
    </source>
</evidence>
<proteinExistence type="inferred from homology"/>
<dbReference type="InterPro" id="IPR035104">
    <property type="entry name" value="Ribosomal_protein_S1-like"/>
</dbReference>
<dbReference type="NCBIfam" id="TIGR00216">
    <property type="entry name" value="ispH_lytB"/>
    <property type="match status" value="1"/>
</dbReference>
<dbReference type="PROSITE" id="PS50126">
    <property type="entry name" value="S1"/>
    <property type="match status" value="4"/>
</dbReference>
<dbReference type="Pfam" id="PF00575">
    <property type="entry name" value="S1"/>
    <property type="match status" value="4"/>
</dbReference>
<feature type="binding site" evidence="6">
    <location>
        <position position="40"/>
    </location>
    <ligand>
        <name>isopentenyl diphosphate</name>
        <dbReference type="ChEBI" id="CHEBI:128769"/>
    </ligand>
</feature>
<feature type="binding site" evidence="6">
    <location>
        <position position="96"/>
    </location>
    <ligand>
        <name>[4Fe-4S] cluster</name>
        <dbReference type="ChEBI" id="CHEBI:49883"/>
    </ligand>
</feature>
<dbReference type="PANTHER" id="PTHR30426">
    <property type="entry name" value="4-HYDROXY-3-METHYLBUT-2-ENYL DIPHOSPHATE REDUCTASE"/>
    <property type="match status" value="1"/>
</dbReference>
<dbReference type="CDD" id="cd05687">
    <property type="entry name" value="S1_RPS1_repeat_ec1_hs1"/>
    <property type="match status" value="1"/>
</dbReference>
<evidence type="ECO:0000313" key="8">
    <source>
        <dbReference type="EMBL" id="QSQ10123.1"/>
    </source>
</evidence>
<feature type="binding site" evidence="6">
    <location>
        <position position="220"/>
    </location>
    <ligand>
        <name>(2E)-4-hydroxy-3-methylbut-2-enyl diphosphate</name>
        <dbReference type="ChEBI" id="CHEBI:128753"/>
    </ligand>
</feature>
<dbReference type="NCBIfam" id="NF002187">
    <property type="entry name" value="PRK01045.1-1"/>
    <property type="match status" value="1"/>
</dbReference>
<feature type="binding site" evidence="6">
    <location>
        <position position="262"/>
    </location>
    <ligand>
        <name>dimethylallyl diphosphate</name>
        <dbReference type="ChEBI" id="CHEBI:57623"/>
    </ligand>
</feature>
<dbReference type="HAMAP" id="MF_00191">
    <property type="entry name" value="IspH"/>
    <property type="match status" value="1"/>
</dbReference>
<feature type="binding site" evidence="6">
    <location>
        <position position="12"/>
    </location>
    <ligand>
        <name>[4Fe-4S] cluster</name>
        <dbReference type="ChEBI" id="CHEBI:49883"/>
    </ligand>
</feature>
<feature type="binding site" evidence="6">
    <location>
        <position position="74"/>
    </location>
    <ligand>
        <name>dimethylallyl diphosphate</name>
        <dbReference type="ChEBI" id="CHEBI:57623"/>
    </ligand>
</feature>
<comment type="cofactor">
    <cofactor evidence="6">
        <name>[4Fe-4S] cluster</name>
        <dbReference type="ChEBI" id="CHEBI:49883"/>
    </cofactor>
    <text evidence="6">Binds 1 [4Fe-4S] cluster per subunit.</text>
</comment>
<dbReference type="SMART" id="SM00316">
    <property type="entry name" value="S1"/>
    <property type="match status" value="4"/>
</dbReference>
<accession>A0A8A0RPD3</accession>
<feature type="binding site" evidence="6">
    <location>
        <position position="219"/>
    </location>
    <ligand>
        <name>isopentenyl diphosphate</name>
        <dbReference type="ChEBI" id="CHEBI:128769"/>
    </ligand>
</feature>
<dbReference type="CDD" id="cd13944">
    <property type="entry name" value="lytB_ispH"/>
    <property type="match status" value="1"/>
</dbReference>
<keyword evidence="8" id="KW-0687">Ribonucleoprotein</keyword>
<comment type="function">
    <text evidence="5">Binds mRNA; thus facilitating recognition of the initiation point. It is needed to translate mRNA with a short Shine-Dalgarno (SD) purine-rich sequence.</text>
</comment>
<feature type="binding site" evidence="6">
    <location>
        <position position="40"/>
    </location>
    <ligand>
        <name>(2E)-4-hydroxy-3-methylbut-2-enyl diphosphate</name>
        <dbReference type="ChEBI" id="CHEBI:128753"/>
    </ligand>
</feature>
<feature type="binding site" evidence="6">
    <location>
        <position position="220"/>
    </location>
    <ligand>
        <name>isopentenyl diphosphate</name>
        <dbReference type="ChEBI" id="CHEBI:128769"/>
    </ligand>
</feature>
<evidence type="ECO:0000313" key="9">
    <source>
        <dbReference type="Proteomes" id="UP000662904"/>
    </source>
</evidence>
<feature type="binding site" evidence="6">
    <location>
        <position position="124"/>
    </location>
    <ligand>
        <name>dimethylallyl diphosphate</name>
        <dbReference type="ChEBI" id="CHEBI:57623"/>
    </ligand>
</feature>
<keyword evidence="8" id="KW-0689">Ribosomal protein</keyword>
<keyword evidence="1 6" id="KW-0004">4Fe-4S</keyword>
<dbReference type="Gene3D" id="2.40.50.140">
    <property type="entry name" value="Nucleic acid-binding proteins"/>
    <property type="match status" value="4"/>
</dbReference>
<dbReference type="GO" id="GO:0046872">
    <property type="term" value="F:metal ion binding"/>
    <property type="evidence" value="ECO:0007669"/>
    <property type="project" value="UniProtKB-KW"/>
</dbReference>
<dbReference type="NCBIfam" id="NF000907">
    <property type="entry name" value="PRK00087.1"/>
    <property type="match status" value="1"/>
</dbReference>
<feature type="domain" description="S1 motif" evidence="7">
    <location>
        <begin position="322"/>
        <end position="391"/>
    </location>
</feature>
<evidence type="ECO:0000256" key="2">
    <source>
        <dbReference type="ARBA" id="ARBA00022723"/>
    </source>
</evidence>
<dbReference type="EC" id="1.17.7.4" evidence="6"/>
<dbReference type="Pfam" id="PF02401">
    <property type="entry name" value="LYTB"/>
    <property type="match status" value="1"/>
</dbReference>
<comment type="similarity">
    <text evidence="6">Belongs to the IspH family.</text>
</comment>
<keyword evidence="2 6" id="KW-0479">Metal-binding</keyword>
<dbReference type="EMBL" id="CP059066">
    <property type="protein sequence ID" value="QSQ10123.1"/>
    <property type="molecule type" value="Genomic_DNA"/>
</dbReference>
<dbReference type="GO" id="GO:0005840">
    <property type="term" value="C:ribosome"/>
    <property type="evidence" value="ECO:0007669"/>
    <property type="project" value="UniProtKB-KW"/>
</dbReference>
<dbReference type="PRINTS" id="PR00681">
    <property type="entry name" value="RIBOSOMALS1"/>
</dbReference>
<feature type="domain" description="S1 motif" evidence="7">
    <location>
        <begin position="409"/>
        <end position="475"/>
    </location>
</feature>
<dbReference type="Proteomes" id="UP000662904">
    <property type="component" value="Chromosome"/>
</dbReference>
<evidence type="ECO:0000256" key="5">
    <source>
        <dbReference type="ARBA" id="ARBA00025604"/>
    </source>
</evidence>
<feature type="binding site" evidence="6">
    <location>
        <position position="40"/>
    </location>
    <ligand>
        <name>dimethylallyl diphosphate</name>
        <dbReference type="ChEBI" id="CHEBI:57623"/>
    </ligand>
</feature>
<dbReference type="GO" id="GO:0016114">
    <property type="term" value="P:terpenoid biosynthetic process"/>
    <property type="evidence" value="ECO:0007669"/>
    <property type="project" value="UniProtKB-UniRule"/>
</dbReference>
<dbReference type="GO" id="GO:0051539">
    <property type="term" value="F:4 iron, 4 sulfur cluster binding"/>
    <property type="evidence" value="ECO:0007669"/>
    <property type="project" value="UniProtKB-UniRule"/>
</dbReference>
<dbReference type="GO" id="GO:0019288">
    <property type="term" value="P:isopentenyl diphosphate biosynthetic process, methylerythritol 4-phosphate pathway"/>
    <property type="evidence" value="ECO:0007669"/>
    <property type="project" value="UniProtKB-UniRule"/>
</dbReference>
<dbReference type="InterPro" id="IPR012340">
    <property type="entry name" value="NA-bd_OB-fold"/>
</dbReference>
<dbReference type="SUPFAM" id="SSF50249">
    <property type="entry name" value="Nucleic acid-binding proteins"/>
    <property type="match status" value="4"/>
</dbReference>
<evidence type="ECO:0000256" key="1">
    <source>
        <dbReference type="ARBA" id="ARBA00022485"/>
    </source>
</evidence>
<organism evidence="8 9">
    <name type="scientific">Koleobacter methoxysyntrophicus</name>
    <dbReference type="NCBI Taxonomy" id="2751313"/>
    <lineage>
        <taxon>Bacteria</taxon>
        <taxon>Bacillati</taxon>
        <taxon>Bacillota</taxon>
        <taxon>Clostridia</taxon>
        <taxon>Koleobacterales</taxon>
        <taxon>Koleobacteraceae</taxon>
        <taxon>Koleobacter</taxon>
    </lineage>
</organism>
<feature type="binding site" evidence="6">
    <location>
        <position position="74"/>
    </location>
    <ligand>
        <name>isopentenyl diphosphate</name>
        <dbReference type="ChEBI" id="CHEBI:128769"/>
    </ligand>
</feature>
<keyword evidence="6" id="KW-0414">Isoprene biosynthesis</keyword>
<sequence length="689" mass="77250">MNLILAEHAGFCFGVKRALNLLEGALNQKKPIYTLGPLIHNPQVVEYFKKRGVKVVENLSQINKQNAVIVFRTHGVSPEIFSEARERGLSIIDATCPFVKRVQKKARQLLRQGYQVIIVGDPLHPEVQAINSWCENKAKIVNNQADLNNLHFCDKLGVVSQTTTNKDIWAKIVEDLKQKFPEAKTFNTICNATSQRQKAAKELASAVDLMIVIGGYNSSNTRKLAELCKNIGTKTYHIEEAKELDPAWLKKAKNVGITAGASTPDWIIKEVISKMKEISEKDLMEHETPQGGENLNKEEAVTGQNQDLKEKYEETFVTLKPGEVITGTVVQVNENEVMVNVGYKSDGIIPLHELSAESFASPEEIVKNGDKIDVYVLKIEDKEGNLILSKKRADIKKAWDEIENIYQNKDEIEAEVTEQVKGGLLANVKGLRGFIPASHVALHYVPDLGEYIGKKLKFKIIEVDKKKNRIILSHKIVMEEEQERKRKETWESIKEGQIIKGKVQRLTDFGAFVDVGGVDGLIHISELSWGVVKEGDEIEVKVLGVDRERGRISLGLKQILPDPWENIEEKYKIGTIITGKVVKLVNFGAFVEVEPGVEGLVHISQISREHIAKPEDVLAVGQEIKAKILDITPEEHKMSLSIREAEGSDYNRKQNETAINSEKNERSGVTIGEMFGDLFEETQKGFQED</sequence>
<feature type="binding site" evidence="6">
    <location>
        <position position="262"/>
    </location>
    <ligand>
        <name>isopentenyl diphosphate</name>
        <dbReference type="ChEBI" id="CHEBI:128769"/>
    </ligand>
</feature>
<protein>
    <recommendedName>
        <fullName evidence="6">4-hydroxy-3-methylbut-2-enyl diphosphate reductase</fullName>
        <shortName evidence="6">HMBPP reductase</shortName>
        <ecNumber evidence="6">1.17.7.4</ecNumber>
    </recommendedName>
</protein>
<feature type="binding site" evidence="6">
    <location>
        <position position="219"/>
    </location>
    <ligand>
        <name>dimethylallyl diphosphate</name>
        <dbReference type="ChEBI" id="CHEBI:57623"/>
    </ligand>
</feature>
<dbReference type="InterPro" id="IPR003029">
    <property type="entry name" value="S1_domain"/>
</dbReference>
<feature type="binding site" evidence="6">
    <location>
        <position position="162"/>
    </location>
    <ligand>
        <name>(2E)-4-hydroxy-3-methylbut-2-enyl diphosphate</name>
        <dbReference type="ChEBI" id="CHEBI:128753"/>
    </ligand>
</feature>
<dbReference type="Gene3D" id="3.40.1010.20">
    <property type="entry name" value="4-hydroxy-3-methylbut-2-enyl diphosphate reductase, catalytic domain"/>
    <property type="match status" value="2"/>
</dbReference>
<name>A0A8A0RPD3_9FIRM</name>
<feature type="binding site" evidence="6">
    <location>
        <position position="218"/>
    </location>
    <ligand>
        <name>dimethylallyl diphosphate</name>
        <dbReference type="ChEBI" id="CHEBI:57623"/>
    </ligand>
</feature>
<dbReference type="GO" id="GO:0050992">
    <property type="term" value="P:dimethylallyl diphosphate biosynthetic process"/>
    <property type="evidence" value="ECO:0007669"/>
    <property type="project" value="UniProtKB-UniRule"/>
</dbReference>
<feature type="binding site" evidence="6">
    <location>
        <position position="218"/>
    </location>
    <ligand>
        <name>isopentenyl diphosphate</name>
        <dbReference type="ChEBI" id="CHEBI:128769"/>
    </ligand>
</feature>
<reference evidence="8" key="1">
    <citation type="submission" date="2020-07" db="EMBL/GenBank/DDBJ databases">
        <title>Koleobacter methoxysyntrophicus gen. nov., sp. nov., a novel anaerobic bacterium isolated from deep subsurface oil field and proposal of Koleobacterales ord. nov. in the phylum Firmicutes.</title>
        <authorList>
            <person name="Sakamoto S."/>
            <person name="Tamaki H."/>
        </authorList>
    </citation>
    <scope>NUCLEOTIDE SEQUENCE</scope>
    <source>
        <strain evidence="8">NRmbB1</strain>
    </source>
</reference>
<feature type="binding site" evidence="6">
    <location>
        <position position="124"/>
    </location>
    <ligand>
        <name>(2E)-4-hydroxy-3-methylbut-2-enyl diphosphate</name>
        <dbReference type="ChEBI" id="CHEBI:128753"/>
    </ligand>
</feature>
<comment type="catalytic activity">
    <reaction evidence="6">
        <text>isopentenyl diphosphate + 2 oxidized [2Fe-2S]-[ferredoxin] + H2O = (2E)-4-hydroxy-3-methylbut-2-enyl diphosphate + 2 reduced [2Fe-2S]-[ferredoxin] + 2 H(+)</text>
        <dbReference type="Rhea" id="RHEA:24488"/>
        <dbReference type="Rhea" id="RHEA-COMP:10000"/>
        <dbReference type="Rhea" id="RHEA-COMP:10001"/>
        <dbReference type="ChEBI" id="CHEBI:15377"/>
        <dbReference type="ChEBI" id="CHEBI:15378"/>
        <dbReference type="ChEBI" id="CHEBI:33737"/>
        <dbReference type="ChEBI" id="CHEBI:33738"/>
        <dbReference type="ChEBI" id="CHEBI:128753"/>
        <dbReference type="ChEBI" id="CHEBI:128769"/>
        <dbReference type="EC" id="1.17.7.4"/>
    </reaction>
</comment>
<keyword evidence="6" id="KW-0560">Oxidoreductase</keyword>
<evidence type="ECO:0000256" key="4">
    <source>
        <dbReference type="ARBA" id="ARBA00023014"/>
    </source>
</evidence>
<feature type="domain" description="S1 motif" evidence="7">
    <location>
        <begin position="496"/>
        <end position="557"/>
    </location>
</feature>
<feature type="binding site" evidence="6">
    <location>
        <position position="124"/>
    </location>
    <ligand>
        <name>isopentenyl diphosphate</name>
        <dbReference type="ChEBI" id="CHEBI:128769"/>
    </ligand>
</feature>
<dbReference type="InterPro" id="IPR003451">
    <property type="entry name" value="LytB/IspH"/>
</dbReference>
<evidence type="ECO:0000259" key="7">
    <source>
        <dbReference type="PROSITE" id="PS50126"/>
    </source>
</evidence>
<gene>
    <name evidence="8" type="primary">ypfD</name>
    <name evidence="6" type="synonym">ispH</name>
    <name evidence="8" type="ORF">H0A61_02515</name>
</gene>
<dbReference type="GO" id="GO:0003676">
    <property type="term" value="F:nucleic acid binding"/>
    <property type="evidence" value="ECO:0007669"/>
    <property type="project" value="InterPro"/>
</dbReference>
<feature type="binding site" evidence="6">
    <location>
        <position position="74"/>
    </location>
    <ligand>
        <name>(2E)-4-hydroxy-3-methylbut-2-enyl diphosphate</name>
        <dbReference type="ChEBI" id="CHEBI:128753"/>
    </ligand>
</feature>
<dbReference type="NCBIfam" id="NF005208">
    <property type="entry name" value="PRK06676.1"/>
    <property type="match status" value="1"/>
</dbReference>
<comment type="function">
    <text evidence="6">Catalyzes the conversion of 1-hydroxy-2-methyl-2-(E)-butenyl 4-diphosphate (HMBPP) into a mixture of isopentenyl diphosphate (IPP) and dimethylallyl diphosphate (DMAPP). Acts in the terminal step of the DOXP/MEP pathway for isoprenoid precursor biosynthesis.</text>
</comment>
<comment type="pathway">
    <text evidence="6">Isoprenoid biosynthesis; dimethylallyl diphosphate biosynthesis; dimethylallyl diphosphate from (2E)-4-hydroxy-3-methylbutenyl diphosphate: step 1/1.</text>
</comment>
<keyword evidence="3 6" id="KW-0408">Iron</keyword>
<dbReference type="Gene3D" id="3.40.50.11270">
    <property type="match status" value="1"/>
</dbReference>
<dbReference type="UniPathway" id="UPA00056">
    <property type="reaction ID" value="UER00097"/>
</dbReference>
<comment type="catalytic activity">
    <reaction evidence="6">
        <text>dimethylallyl diphosphate + 2 oxidized [2Fe-2S]-[ferredoxin] + H2O = (2E)-4-hydroxy-3-methylbut-2-enyl diphosphate + 2 reduced [2Fe-2S]-[ferredoxin] + 2 H(+)</text>
        <dbReference type="Rhea" id="RHEA:24825"/>
        <dbReference type="Rhea" id="RHEA-COMP:10000"/>
        <dbReference type="Rhea" id="RHEA-COMP:10001"/>
        <dbReference type="ChEBI" id="CHEBI:15377"/>
        <dbReference type="ChEBI" id="CHEBI:15378"/>
        <dbReference type="ChEBI" id="CHEBI:33737"/>
        <dbReference type="ChEBI" id="CHEBI:33738"/>
        <dbReference type="ChEBI" id="CHEBI:57623"/>
        <dbReference type="ChEBI" id="CHEBI:128753"/>
        <dbReference type="EC" id="1.17.7.4"/>
    </reaction>
</comment>
<dbReference type="KEGG" id="kme:H0A61_02515"/>
<feature type="binding site" evidence="6">
    <location>
        <position position="219"/>
    </location>
    <ligand>
        <name>(2E)-4-hydroxy-3-methylbut-2-enyl diphosphate</name>
        <dbReference type="ChEBI" id="CHEBI:128753"/>
    </ligand>
</feature>
<feature type="binding site" evidence="6">
    <location>
        <position position="262"/>
    </location>
    <ligand>
        <name>(2E)-4-hydroxy-3-methylbut-2-enyl diphosphate</name>
        <dbReference type="ChEBI" id="CHEBI:128753"/>
    </ligand>
</feature>
<feature type="binding site" evidence="6">
    <location>
        <position position="218"/>
    </location>
    <ligand>
        <name>(2E)-4-hydroxy-3-methylbut-2-enyl diphosphate</name>
        <dbReference type="ChEBI" id="CHEBI:128753"/>
    </ligand>
</feature>
<feature type="binding site" evidence="6">
    <location>
        <position position="190"/>
    </location>
    <ligand>
        <name>[4Fe-4S] cluster</name>
        <dbReference type="ChEBI" id="CHEBI:49883"/>
    </ligand>
</feature>
<dbReference type="RefSeq" id="WP_206707442.1">
    <property type="nucleotide sequence ID" value="NZ_CP059066.1"/>
</dbReference>
<dbReference type="AlphaFoldDB" id="A0A8A0RPD3"/>
<feature type="domain" description="S1 motif" evidence="7">
    <location>
        <begin position="574"/>
        <end position="643"/>
    </location>
</feature>
<dbReference type="CDD" id="cd05688">
    <property type="entry name" value="S1_RPS1_repeat_ec3"/>
    <property type="match status" value="1"/>
</dbReference>
<feature type="binding site" evidence="6">
    <location>
        <position position="220"/>
    </location>
    <ligand>
        <name>dimethylallyl diphosphate</name>
        <dbReference type="ChEBI" id="CHEBI:57623"/>
    </ligand>
</feature>
<dbReference type="GO" id="GO:0051745">
    <property type="term" value="F:4-hydroxy-3-methylbut-2-enyl diphosphate reductase activity"/>
    <property type="evidence" value="ECO:0007669"/>
    <property type="project" value="UniProtKB-UniRule"/>
</dbReference>
<comment type="pathway">
    <text evidence="6">Isoprenoid biosynthesis; isopentenyl diphosphate biosynthesis via DXP pathway; isopentenyl diphosphate from 1-deoxy-D-xylulose 5-phosphate: step 6/6.</text>
</comment>
<keyword evidence="4 6" id="KW-0411">Iron-sulfur</keyword>
<feature type="active site" description="Proton donor" evidence="6">
    <location>
        <position position="126"/>
    </location>
</feature>